<dbReference type="EMBL" id="WMBA01000004">
    <property type="protein sequence ID" value="MTD53206.1"/>
    <property type="molecule type" value="Genomic_DNA"/>
</dbReference>
<feature type="transmembrane region" description="Helical" evidence="11">
    <location>
        <begin position="258"/>
        <end position="275"/>
    </location>
</feature>
<keyword evidence="7 11" id="KW-1133">Transmembrane helix</keyword>
<dbReference type="AlphaFoldDB" id="A0A6N7Z312"/>
<dbReference type="CDD" id="cd06579">
    <property type="entry name" value="TM_PBP1_transp_AraH_like"/>
    <property type="match status" value="1"/>
</dbReference>
<evidence type="ECO:0000256" key="8">
    <source>
        <dbReference type="ARBA" id="ARBA00023136"/>
    </source>
</evidence>
<dbReference type="OrthoDB" id="3468954at2"/>
<keyword evidence="5" id="KW-0997">Cell inner membrane</keyword>
<comment type="subcellular location">
    <subcellularLocation>
        <location evidence="1">Cell membrane</location>
        <topology evidence="1">Multi-pass membrane protein</topology>
    </subcellularLocation>
</comment>
<comment type="subunit">
    <text evidence="2">The complex is composed of two ATP-binding proteins (LsrA), two transmembrane proteins (LsrC and LsrD) and a solute-binding protein (LsrB).</text>
</comment>
<evidence type="ECO:0000256" key="1">
    <source>
        <dbReference type="ARBA" id="ARBA00004651"/>
    </source>
</evidence>
<evidence type="ECO:0000256" key="5">
    <source>
        <dbReference type="ARBA" id="ARBA00022519"/>
    </source>
</evidence>
<evidence type="ECO:0000313" key="12">
    <source>
        <dbReference type="EMBL" id="MTD53206.1"/>
    </source>
</evidence>
<feature type="transmembrane region" description="Helical" evidence="11">
    <location>
        <begin position="137"/>
        <end position="155"/>
    </location>
</feature>
<reference evidence="12 13" key="1">
    <citation type="submission" date="2019-11" db="EMBL/GenBank/DDBJ databases">
        <title>Draft genome of Amycolatopsis RM579.</title>
        <authorList>
            <person name="Duangmal K."/>
            <person name="Mingma R."/>
        </authorList>
    </citation>
    <scope>NUCLEOTIDE SEQUENCE [LARGE SCALE GENOMIC DNA]</scope>
    <source>
        <strain evidence="12 13">RM579</strain>
    </source>
</reference>
<dbReference type="RefSeq" id="WP_154755451.1">
    <property type="nucleotide sequence ID" value="NZ_WMBA01000004.1"/>
</dbReference>
<accession>A0A6N7Z312</accession>
<evidence type="ECO:0000256" key="9">
    <source>
        <dbReference type="ARBA" id="ARBA00025439"/>
    </source>
</evidence>
<evidence type="ECO:0000256" key="2">
    <source>
        <dbReference type="ARBA" id="ARBA00011262"/>
    </source>
</evidence>
<feature type="transmembrane region" description="Helical" evidence="11">
    <location>
        <begin position="175"/>
        <end position="198"/>
    </location>
</feature>
<evidence type="ECO:0000256" key="3">
    <source>
        <dbReference type="ARBA" id="ARBA00022448"/>
    </source>
</evidence>
<feature type="transmembrane region" description="Helical" evidence="11">
    <location>
        <begin position="109"/>
        <end position="132"/>
    </location>
</feature>
<dbReference type="Pfam" id="PF02653">
    <property type="entry name" value="BPD_transp_2"/>
    <property type="match status" value="1"/>
</dbReference>
<dbReference type="GO" id="GO:0005886">
    <property type="term" value="C:plasma membrane"/>
    <property type="evidence" value="ECO:0007669"/>
    <property type="project" value="UniProtKB-SubCell"/>
</dbReference>
<protein>
    <recommendedName>
        <fullName evidence="10">Autoinducer 2 import system permease protein LsrC</fullName>
    </recommendedName>
</protein>
<organism evidence="12 13">
    <name type="scientific">Amycolatopsis pithecellobii</name>
    <dbReference type="NCBI Taxonomy" id="664692"/>
    <lineage>
        <taxon>Bacteria</taxon>
        <taxon>Bacillati</taxon>
        <taxon>Actinomycetota</taxon>
        <taxon>Actinomycetes</taxon>
        <taxon>Pseudonocardiales</taxon>
        <taxon>Pseudonocardiaceae</taxon>
        <taxon>Amycolatopsis</taxon>
    </lineage>
</organism>
<evidence type="ECO:0000256" key="6">
    <source>
        <dbReference type="ARBA" id="ARBA00022692"/>
    </source>
</evidence>
<keyword evidence="6 11" id="KW-0812">Transmembrane</keyword>
<gene>
    <name evidence="12" type="ORF">GKO32_04320</name>
</gene>
<name>A0A6N7Z312_9PSEU</name>
<dbReference type="Proteomes" id="UP000440096">
    <property type="component" value="Unassembled WGS sequence"/>
</dbReference>
<dbReference type="PANTHER" id="PTHR32196:SF29">
    <property type="entry name" value="AUTOINDUCER 2 IMPORT SYSTEM PERMEASE PROTEIN LSRC"/>
    <property type="match status" value="1"/>
</dbReference>
<dbReference type="InterPro" id="IPR001851">
    <property type="entry name" value="ABC_transp_permease"/>
</dbReference>
<evidence type="ECO:0000256" key="7">
    <source>
        <dbReference type="ARBA" id="ARBA00022989"/>
    </source>
</evidence>
<dbReference type="GO" id="GO:0022857">
    <property type="term" value="F:transmembrane transporter activity"/>
    <property type="evidence" value="ECO:0007669"/>
    <property type="project" value="InterPro"/>
</dbReference>
<feature type="transmembrane region" description="Helical" evidence="11">
    <location>
        <begin position="307"/>
        <end position="327"/>
    </location>
</feature>
<feature type="transmembrane region" description="Helical" evidence="11">
    <location>
        <begin position="228"/>
        <end position="252"/>
    </location>
</feature>
<comment type="caution">
    <text evidence="12">The sequence shown here is derived from an EMBL/GenBank/DDBJ whole genome shotgun (WGS) entry which is preliminary data.</text>
</comment>
<keyword evidence="13" id="KW-1185">Reference proteome</keyword>
<feature type="transmembrane region" description="Helical" evidence="11">
    <location>
        <begin position="63"/>
        <end position="80"/>
    </location>
</feature>
<evidence type="ECO:0000256" key="10">
    <source>
        <dbReference type="ARBA" id="ARBA00039382"/>
    </source>
</evidence>
<feature type="transmembrane region" description="Helical" evidence="11">
    <location>
        <begin position="282"/>
        <end position="301"/>
    </location>
</feature>
<keyword evidence="4" id="KW-1003">Cell membrane</keyword>
<sequence>MTDEALEIISVPDDTPALLRTAGAVLGRGSLVVTWALLIGVFAATNGAMFLQAGTFQTIFSSPVHLVFLSLALVVVFVVGEFDLSVSANMGLAGTLTALLSVNHGIDPWLSSLIAIVAAAGVGAINAVLIVLVEVNAIVVTLGMGTLLGGVSLWLTDLNTVQGLTPSFTGAFNGALGGLSHSFYFGLAATVLVAYVLAKTPLGLRMSFVGTNREVARLAGVPVRRIRIGAYVVSGVFCGIAGVVLAASLGGYDPATSQLYLLPAFAAVFLGTAAIQPGRFNALGAVIAIYFLQTGIVGLQLAGVTSWIQDAFYGGSLVLAVTISTLIRRRVRT</sequence>
<evidence type="ECO:0000313" key="13">
    <source>
        <dbReference type="Proteomes" id="UP000440096"/>
    </source>
</evidence>
<comment type="function">
    <text evidence="9">Part of the ABC transporter complex LsrABCD involved in autoinducer 2 (AI-2) import. Probably responsible for the translocation of the substrate across the membrane.</text>
</comment>
<keyword evidence="3" id="KW-0813">Transport</keyword>
<evidence type="ECO:0000256" key="11">
    <source>
        <dbReference type="SAM" id="Phobius"/>
    </source>
</evidence>
<keyword evidence="8 11" id="KW-0472">Membrane</keyword>
<proteinExistence type="predicted"/>
<feature type="transmembrane region" description="Helical" evidence="11">
    <location>
        <begin position="32"/>
        <end position="51"/>
    </location>
</feature>
<dbReference type="PANTHER" id="PTHR32196">
    <property type="entry name" value="ABC TRANSPORTER PERMEASE PROTEIN YPHD-RELATED-RELATED"/>
    <property type="match status" value="1"/>
</dbReference>
<evidence type="ECO:0000256" key="4">
    <source>
        <dbReference type="ARBA" id="ARBA00022475"/>
    </source>
</evidence>